<sequence length="183" mass="20506">MHPQLEQYHQQFEEIAAQAQELSAGLTEAQFNWRPSPEQWSIEECLSHLTMVGQMELLAIEAAIDDAKAKGVTGAGSFDFPVWERFILRETEPPVRHAMSAPKRFVPLHGQPVTGILPTFLHVQRNFGIQIARADGLDLRRVKVPTPITPLLKLSLGATLAQAAAHERRHMAQARRVRGRLPL</sequence>
<protein>
    <recommendedName>
        <fullName evidence="1">DinB-like domain-containing protein</fullName>
    </recommendedName>
</protein>
<name>Q01WS8_SOLUE</name>
<dbReference type="InParanoid" id="Q01WS8"/>
<dbReference type="HOGENOM" id="CLU_104989_1_0_0"/>
<dbReference type="SUPFAM" id="SSF109854">
    <property type="entry name" value="DinB/YfiT-like putative metalloenzymes"/>
    <property type="match status" value="1"/>
</dbReference>
<evidence type="ECO:0000259" key="1">
    <source>
        <dbReference type="Pfam" id="PF12867"/>
    </source>
</evidence>
<dbReference type="InterPro" id="IPR024775">
    <property type="entry name" value="DinB-like"/>
</dbReference>
<dbReference type="KEGG" id="sus:Acid_4928"/>
<dbReference type="OrthoDB" id="116290at2"/>
<reference evidence="2" key="1">
    <citation type="submission" date="2006-10" db="EMBL/GenBank/DDBJ databases">
        <title>Complete sequence of Solibacter usitatus Ellin6076.</title>
        <authorList>
            <consortium name="US DOE Joint Genome Institute"/>
            <person name="Copeland A."/>
            <person name="Lucas S."/>
            <person name="Lapidus A."/>
            <person name="Barry K."/>
            <person name="Detter J.C."/>
            <person name="Glavina del Rio T."/>
            <person name="Hammon N."/>
            <person name="Israni S."/>
            <person name="Dalin E."/>
            <person name="Tice H."/>
            <person name="Pitluck S."/>
            <person name="Thompson L.S."/>
            <person name="Brettin T."/>
            <person name="Bruce D."/>
            <person name="Han C."/>
            <person name="Tapia R."/>
            <person name="Gilna P."/>
            <person name="Schmutz J."/>
            <person name="Larimer F."/>
            <person name="Land M."/>
            <person name="Hauser L."/>
            <person name="Kyrpides N."/>
            <person name="Mikhailova N."/>
            <person name="Janssen P.H."/>
            <person name="Kuske C.R."/>
            <person name="Richardson P."/>
        </authorList>
    </citation>
    <scope>NUCLEOTIDE SEQUENCE</scope>
    <source>
        <strain evidence="2">Ellin6076</strain>
    </source>
</reference>
<gene>
    <name evidence="2" type="ordered locus">Acid_4928</name>
</gene>
<dbReference type="AlphaFoldDB" id="Q01WS8"/>
<proteinExistence type="predicted"/>
<organism evidence="2">
    <name type="scientific">Solibacter usitatus (strain Ellin6076)</name>
    <dbReference type="NCBI Taxonomy" id="234267"/>
    <lineage>
        <taxon>Bacteria</taxon>
        <taxon>Pseudomonadati</taxon>
        <taxon>Acidobacteriota</taxon>
        <taxon>Terriglobia</taxon>
        <taxon>Bryobacterales</taxon>
        <taxon>Solibacteraceae</taxon>
        <taxon>Candidatus Solibacter</taxon>
    </lineage>
</organism>
<dbReference type="EMBL" id="CP000473">
    <property type="protein sequence ID" value="ABJ85887.1"/>
    <property type="molecule type" value="Genomic_DNA"/>
</dbReference>
<dbReference type="eggNOG" id="ENOG5030MXU">
    <property type="taxonomic scope" value="Bacteria"/>
</dbReference>
<dbReference type="Gene3D" id="1.20.120.450">
    <property type="entry name" value="dinb family like domain"/>
    <property type="match status" value="1"/>
</dbReference>
<evidence type="ECO:0000313" key="2">
    <source>
        <dbReference type="EMBL" id="ABJ85887.1"/>
    </source>
</evidence>
<dbReference type="STRING" id="234267.Acid_4928"/>
<feature type="domain" description="DinB-like" evidence="1">
    <location>
        <begin position="11"/>
        <end position="174"/>
    </location>
</feature>
<dbReference type="InterPro" id="IPR034660">
    <property type="entry name" value="DinB/YfiT-like"/>
</dbReference>
<dbReference type="Pfam" id="PF12867">
    <property type="entry name" value="DinB_2"/>
    <property type="match status" value="1"/>
</dbReference>
<accession>Q01WS8</accession>